<protein>
    <submittedName>
        <fullName evidence="2">Uncharacterized protein</fullName>
    </submittedName>
</protein>
<dbReference type="Proteomes" id="UP000004995">
    <property type="component" value="Unassembled WGS sequence"/>
</dbReference>
<feature type="region of interest" description="Disordered" evidence="1">
    <location>
        <begin position="120"/>
        <end position="154"/>
    </location>
</feature>
<evidence type="ECO:0000313" key="2">
    <source>
        <dbReference type="EnsemblPlants" id="KQL07875"/>
    </source>
</evidence>
<dbReference type="InParanoid" id="K3XRX4"/>
<evidence type="ECO:0000313" key="3">
    <source>
        <dbReference type="Proteomes" id="UP000004995"/>
    </source>
</evidence>
<dbReference type="HOGENOM" id="CLU_1707333_0_0_1"/>
<name>K3XRX4_SETIT</name>
<dbReference type="AlphaFoldDB" id="K3XRX4"/>
<feature type="compositionally biased region" description="Polar residues" evidence="1">
    <location>
        <begin position="65"/>
        <end position="78"/>
    </location>
</feature>
<accession>K3XRX4</accession>
<proteinExistence type="predicted"/>
<reference evidence="2" key="2">
    <citation type="submission" date="2018-08" db="UniProtKB">
        <authorList>
            <consortium name="EnsemblPlants"/>
        </authorList>
    </citation>
    <scope>IDENTIFICATION</scope>
    <source>
        <strain evidence="2">Yugu1</strain>
    </source>
</reference>
<dbReference type="Gramene" id="KQL07875">
    <property type="protein sequence ID" value="KQL07875"/>
    <property type="gene ID" value="SETIT_004670mg"/>
</dbReference>
<organism evidence="2 3">
    <name type="scientific">Setaria italica</name>
    <name type="common">Foxtail millet</name>
    <name type="synonym">Panicum italicum</name>
    <dbReference type="NCBI Taxonomy" id="4555"/>
    <lineage>
        <taxon>Eukaryota</taxon>
        <taxon>Viridiplantae</taxon>
        <taxon>Streptophyta</taxon>
        <taxon>Embryophyta</taxon>
        <taxon>Tracheophyta</taxon>
        <taxon>Spermatophyta</taxon>
        <taxon>Magnoliopsida</taxon>
        <taxon>Liliopsida</taxon>
        <taxon>Poales</taxon>
        <taxon>Poaceae</taxon>
        <taxon>PACMAD clade</taxon>
        <taxon>Panicoideae</taxon>
        <taxon>Panicodae</taxon>
        <taxon>Paniceae</taxon>
        <taxon>Cenchrinae</taxon>
        <taxon>Setaria</taxon>
    </lineage>
</organism>
<reference evidence="3" key="1">
    <citation type="journal article" date="2012" name="Nat. Biotechnol.">
        <title>Reference genome sequence of the model plant Setaria.</title>
        <authorList>
            <person name="Bennetzen J.L."/>
            <person name="Schmutz J."/>
            <person name="Wang H."/>
            <person name="Percifield R."/>
            <person name="Hawkins J."/>
            <person name="Pontaroli A.C."/>
            <person name="Estep M."/>
            <person name="Feng L."/>
            <person name="Vaughn J.N."/>
            <person name="Grimwood J."/>
            <person name="Jenkins J."/>
            <person name="Barry K."/>
            <person name="Lindquist E."/>
            <person name="Hellsten U."/>
            <person name="Deshpande S."/>
            <person name="Wang X."/>
            <person name="Wu X."/>
            <person name="Mitros T."/>
            <person name="Triplett J."/>
            <person name="Yang X."/>
            <person name="Ye C.Y."/>
            <person name="Mauro-Herrera M."/>
            <person name="Wang L."/>
            <person name="Li P."/>
            <person name="Sharma M."/>
            <person name="Sharma R."/>
            <person name="Ronald P.C."/>
            <person name="Panaud O."/>
            <person name="Kellogg E.A."/>
            <person name="Brutnell T.P."/>
            <person name="Doust A.N."/>
            <person name="Tuskan G.A."/>
            <person name="Rokhsar D."/>
            <person name="Devos K.M."/>
        </authorList>
    </citation>
    <scope>NUCLEOTIDE SEQUENCE [LARGE SCALE GENOMIC DNA]</scope>
    <source>
        <strain evidence="3">cv. Yugu1</strain>
    </source>
</reference>
<keyword evidence="3" id="KW-1185">Reference proteome</keyword>
<dbReference type="EnsemblPlants" id="KQL07875">
    <property type="protein sequence ID" value="KQL07875"/>
    <property type="gene ID" value="SETIT_004670mg"/>
</dbReference>
<dbReference type="EMBL" id="AGNK02003384">
    <property type="status" value="NOT_ANNOTATED_CDS"/>
    <property type="molecule type" value="Genomic_DNA"/>
</dbReference>
<feature type="compositionally biased region" description="Basic residues" evidence="1">
    <location>
        <begin position="120"/>
        <end position="129"/>
    </location>
</feature>
<sequence>MAVRRHWLIKLPTIRGVQVPTRGASWRGVIRDLVEVLTEVGDSQRWSESAAGGEDSGRSNFMWRGSSSSESMASTDGAAQSFMGGCASATERRQGPTVGLQLGAEIVMVMAVCSNRKRGARRSWLGRHKTGGEGDDADGDGVEERKMTGSQHKR</sequence>
<evidence type="ECO:0000256" key="1">
    <source>
        <dbReference type="SAM" id="MobiDB-lite"/>
    </source>
</evidence>
<feature type="region of interest" description="Disordered" evidence="1">
    <location>
        <begin position="44"/>
        <end position="94"/>
    </location>
</feature>